<accession>A0ACB8C5X9</accession>
<proteinExistence type="predicted"/>
<protein>
    <submittedName>
        <fullName evidence="1">Uncharacterized protein</fullName>
    </submittedName>
</protein>
<organism evidence="1 2">
    <name type="scientific">Dermacentor silvarum</name>
    <name type="common">Tick</name>
    <dbReference type="NCBI Taxonomy" id="543639"/>
    <lineage>
        <taxon>Eukaryota</taxon>
        <taxon>Metazoa</taxon>
        <taxon>Ecdysozoa</taxon>
        <taxon>Arthropoda</taxon>
        <taxon>Chelicerata</taxon>
        <taxon>Arachnida</taxon>
        <taxon>Acari</taxon>
        <taxon>Parasitiformes</taxon>
        <taxon>Ixodida</taxon>
        <taxon>Ixodoidea</taxon>
        <taxon>Ixodidae</taxon>
        <taxon>Rhipicephalinae</taxon>
        <taxon>Dermacentor</taxon>
    </lineage>
</organism>
<dbReference type="Proteomes" id="UP000821865">
    <property type="component" value="Chromosome 9"/>
</dbReference>
<sequence length="352" mass="39091">MDPSPNHVVGRRSHVNADGPEGENIRRHSDQIKPRVGEHDLDDGACDPKRQEATAIPQPLPVHHAHSRVSELATATDIADRRLQPDCIVFRVIAILHRLFRRVPIGRARVYASLLPLCPTRCDSLGVKVAEPLCRLRCLCRLRSETAFQELTDRTGAAATQLKKTRSGRPKNPPRSYRSSSMEGGRSPEELLQGRPLRTPLPDFNEVPRTAVLKHRQAQPKLRCLPPLSTGQVVPVRGSTWETKAKDLNTTQPRSYSVVTEKGNVPRRNRQHLLKTSEAFDNTEDSSDAESCSDEGPNHLQSTMACAASETESPGPRRSTRNRRPPQRLGYEGNFVANNAPEITSSSSRCGR</sequence>
<evidence type="ECO:0000313" key="1">
    <source>
        <dbReference type="EMBL" id="KAH7934215.1"/>
    </source>
</evidence>
<dbReference type="EMBL" id="CM023478">
    <property type="protein sequence ID" value="KAH7934215.1"/>
    <property type="molecule type" value="Genomic_DNA"/>
</dbReference>
<reference evidence="1" key="1">
    <citation type="submission" date="2020-05" db="EMBL/GenBank/DDBJ databases">
        <title>Large-scale comparative analyses of tick genomes elucidate their genetic diversity and vector capacities.</title>
        <authorList>
            <person name="Jia N."/>
            <person name="Wang J."/>
            <person name="Shi W."/>
            <person name="Du L."/>
            <person name="Sun Y."/>
            <person name="Zhan W."/>
            <person name="Jiang J."/>
            <person name="Wang Q."/>
            <person name="Zhang B."/>
            <person name="Ji P."/>
            <person name="Sakyi L.B."/>
            <person name="Cui X."/>
            <person name="Yuan T."/>
            <person name="Jiang B."/>
            <person name="Yang W."/>
            <person name="Lam T.T.-Y."/>
            <person name="Chang Q."/>
            <person name="Ding S."/>
            <person name="Wang X."/>
            <person name="Zhu J."/>
            <person name="Ruan X."/>
            <person name="Zhao L."/>
            <person name="Wei J."/>
            <person name="Que T."/>
            <person name="Du C."/>
            <person name="Cheng J."/>
            <person name="Dai P."/>
            <person name="Han X."/>
            <person name="Huang E."/>
            <person name="Gao Y."/>
            <person name="Liu J."/>
            <person name="Shao H."/>
            <person name="Ye R."/>
            <person name="Li L."/>
            <person name="Wei W."/>
            <person name="Wang X."/>
            <person name="Wang C."/>
            <person name="Yang T."/>
            <person name="Huo Q."/>
            <person name="Li W."/>
            <person name="Guo W."/>
            <person name="Chen H."/>
            <person name="Zhou L."/>
            <person name="Ni X."/>
            <person name="Tian J."/>
            <person name="Zhou Y."/>
            <person name="Sheng Y."/>
            <person name="Liu T."/>
            <person name="Pan Y."/>
            <person name="Xia L."/>
            <person name="Li J."/>
            <person name="Zhao F."/>
            <person name="Cao W."/>
        </authorList>
    </citation>
    <scope>NUCLEOTIDE SEQUENCE</scope>
    <source>
        <strain evidence="1">Dsil-2018</strain>
    </source>
</reference>
<gene>
    <name evidence="1" type="ORF">HPB49_023130</name>
</gene>
<comment type="caution">
    <text evidence="1">The sequence shown here is derived from an EMBL/GenBank/DDBJ whole genome shotgun (WGS) entry which is preliminary data.</text>
</comment>
<keyword evidence="2" id="KW-1185">Reference proteome</keyword>
<evidence type="ECO:0000313" key="2">
    <source>
        <dbReference type="Proteomes" id="UP000821865"/>
    </source>
</evidence>
<name>A0ACB8C5X9_DERSI</name>